<comment type="caution">
    <text evidence="3">The sequence shown here is derived from an EMBL/GenBank/DDBJ whole genome shotgun (WGS) entry which is preliminary data.</text>
</comment>
<organism evidence="3 4">
    <name type="scientific">Miscanthus lutarioriparius</name>
    <dbReference type="NCBI Taxonomy" id="422564"/>
    <lineage>
        <taxon>Eukaryota</taxon>
        <taxon>Viridiplantae</taxon>
        <taxon>Streptophyta</taxon>
        <taxon>Embryophyta</taxon>
        <taxon>Tracheophyta</taxon>
        <taxon>Spermatophyta</taxon>
        <taxon>Magnoliopsida</taxon>
        <taxon>Liliopsida</taxon>
        <taxon>Poales</taxon>
        <taxon>Poaceae</taxon>
        <taxon>PACMAD clade</taxon>
        <taxon>Panicoideae</taxon>
        <taxon>Andropogonodae</taxon>
        <taxon>Andropogoneae</taxon>
        <taxon>Saccharinae</taxon>
        <taxon>Miscanthus</taxon>
    </lineage>
</organism>
<gene>
    <name evidence="3" type="ORF">NCGR_LOCUS20033</name>
</gene>
<dbReference type="AlphaFoldDB" id="A0A811NWA9"/>
<dbReference type="PANTHER" id="PTHR33672:SF3">
    <property type="entry name" value="YCF3-INTERACTING PROTEIN 1, CHLOROPLASTIC"/>
    <property type="match status" value="1"/>
</dbReference>
<feature type="transmembrane region" description="Helical" evidence="2">
    <location>
        <begin position="266"/>
        <end position="287"/>
    </location>
</feature>
<dbReference type="GO" id="GO:0048564">
    <property type="term" value="P:photosystem I assembly"/>
    <property type="evidence" value="ECO:0007669"/>
    <property type="project" value="InterPro"/>
</dbReference>
<reference evidence="3" key="1">
    <citation type="submission" date="2020-10" db="EMBL/GenBank/DDBJ databases">
        <authorList>
            <person name="Han B."/>
            <person name="Lu T."/>
            <person name="Zhao Q."/>
            <person name="Huang X."/>
            <person name="Zhao Y."/>
        </authorList>
    </citation>
    <scope>NUCLEOTIDE SEQUENCE</scope>
</reference>
<evidence type="ECO:0000313" key="3">
    <source>
        <dbReference type="EMBL" id="CAD6229508.1"/>
    </source>
</evidence>
<dbReference type="InterPro" id="IPR040340">
    <property type="entry name" value="CEST/Y3IP1"/>
</dbReference>
<keyword evidence="2" id="KW-0812">Transmembrane</keyword>
<keyword evidence="2" id="KW-0472">Membrane</keyword>
<dbReference type="EMBL" id="CAJGYO010000005">
    <property type="protein sequence ID" value="CAD6229508.1"/>
    <property type="molecule type" value="Genomic_DNA"/>
</dbReference>
<proteinExistence type="predicted"/>
<dbReference type="PANTHER" id="PTHR33672">
    <property type="entry name" value="YCF3-INTERACTING PROTEIN 1, CHLOROPLASTIC"/>
    <property type="match status" value="1"/>
</dbReference>
<keyword evidence="4" id="KW-1185">Reference proteome</keyword>
<name>A0A811NWA9_9POAL</name>
<evidence type="ECO:0000256" key="1">
    <source>
        <dbReference type="SAM" id="MobiDB-lite"/>
    </source>
</evidence>
<sequence>MALLTPPLIPLLSPSRHRVSSPSLLAAGAVPSHLICLFPHSHRHHDELCPSGPNVWPLHRRRRRGAAASLDQEESSASETTVAPEEDPGPPVSSDAAAEDGVATSAELADTSPEDLENIREIKRVLELLKKNRDMTFGEVKLTIKIEDPRDIERKRTLGIEDPDEITRDDLADALAEVNEGRIPENRVALQLLAKEMSEWPDIEIEAPKKKSKPGKSVYAKATDTGIDPETAAKRLNLDWDSAADIDGEEEDDDETEVPSAVGYGALYLLTAFPVIIGISVVLILFYNSLQ</sequence>
<dbReference type="GO" id="GO:0009535">
    <property type="term" value="C:chloroplast thylakoid membrane"/>
    <property type="evidence" value="ECO:0007669"/>
    <property type="project" value="InterPro"/>
</dbReference>
<keyword evidence="2" id="KW-1133">Transmembrane helix</keyword>
<feature type="region of interest" description="Disordered" evidence="1">
    <location>
        <begin position="62"/>
        <end position="114"/>
    </location>
</feature>
<accession>A0A811NWA9</accession>
<evidence type="ECO:0000313" key="4">
    <source>
        <dbReference type="Proteomes" id="UP000604825"/>
    </source>
</evidence>
<dbReference type="Proteomes" id="UP000604825">
    <property type="component" value="Unassembled WGS sequence"/>
</dbReference>
<protein>
    <recommendedName>
        <fullName evidence="5">Protein CHLOROPLAST ENHANCING STRESS TOLERANCE, chloroplastic</fullName>
    </recommendedName>
</protein>
<dbReference type="OrthoDB" id="2018626at2759"/>
<evidence type="ECO:0000256" key="2">
    <source>
        <dbReference type="SAM" id="Phobius"/>
    </source>
</evidence>
<evidence type="ECO:0008006" key="5">
    <source>
        <dbReference type="Google" id="ProtNLM"/>
    </source>
</evidence>
<dbReference type="GO" id="GO:0080183">
    <property type="term" value="P:response to photooxidative stress"/>
    <property type="evidence" value="ECO:0007669"/>
    <property type="project" value="InterPro"/>
</dbReference>